<comment type="function">
    <text evidence="5">Involved in the gluconeogenesis. Catalyzes stereospecifically the conversion of dihydroxyacetone phosphate (DHAP) to D-glyceraldehyde-3-phosphate (G3P).</text>
</comment>
<dbReference type="PANTHER" id="PTHR21139">
    <property type="entry name" value="TRIOSEPHOSPHATE ISOMERASE"/>
    <property type="match status" value="1"/>
</dbReference>
<evidence type="ECO:0000256" key="1">
    <source>
        <dbReference type="ARBA" id="ARBA00022432"/>
    </source>
</evidence>
<comment type="subcellular location">
    <subcellularLocation>
        <location evidence="5 6">Cytoplasm</location>
    </subcellularLocation>
</comment>
<dbReference type="GO" id="GO:0004807">
    <property type="term" value="F:triose-phosphate isomerase activity"/>
    <property type="evidence" value="ECO:0007669"/>
    <property type="project" value="UniProtKB-UniRule"/>
</dbReference>
<dbReference type="UniPathway" id="UPA00138"/>
<dbReference type="GO" id="GO:0019563">
    <property type="term" value="P:glycerol catabolic process"/>
    <property type="evidence" value="ECO:0007669"/>
    <property type="project" value="TreeGrafter"/>
</dbReference>
<feature type="binding site" evidence="5">
    <location>
        <position position="151"/>
    </location>
    <ligand>
        <name>substrate</name>
    </ligand>
</feature>
<feature type="binding site" evidence="5">
    <location>
        <begin position="207"/>
        <end position="208"/>
    </location>
    <ligand>
        <name>substrate</name>
    </ligand>
</feature>
<protein>
    <recommendedName>
        <fullName evidence="5 6">Triosephosphate isomerase</fullName>
        <shortName evidence="5">TIM</shortName>
        <shortName evidence="5">TPI</shortName>
        <ecNumber evidence="5 6">5.3.1.1</ecNumber>
    </recommendedName>
    <alternativeName>
        <fullName evidence="5">Triose-phosphate isomerase</fullName>
    </alternativeName>
</protein>
<name>A0A7J3XZZ8_9CREN</name>
<dbReference type="InterPro" id="IPR013785">
    <property type="entry name" value="Aldolase_TIM"/>
</dbReference>
<dbReference type="GO" id="GO:0006094">
    <property type="term" value="P:gluconeogenesis"/>
    <property type="evidence" value="ECO:0007669"/>
    <property type="project" value="UniProtKB-UniRule"/>
</dbReference>
<feature type="active site" description="Proton acceptor" evidence="5">
    <location>
        <position position="146"/>
    </location>
</feature>
<dbReference type="CDD" id="cd00311">
    <property type="entry name" value="TIM"/>
    <property type="match status" value="1"/>
</dbReference>
<keyword evidence="2 5" id="KW-0963">Cytoplasm</keyword>
<comment type="caution">
    <text evidence="7">The sequence shown here is derived from an EMBL/GenBank/DDBJ whole genome shotgun (WGS) entry which is preliminary data.</text>
</comment>
<dbReference type="InterPro" id="IPR022891">
    <property type="entry name" value="Triosephosphate_isomerase_arc"/>
</dbReference>
<dbReference type="EC" id="5.3.1.1" evidence="5 6"/>
<dbReference type="NCBIfam" id="TIGR00419">
    <property type="entry name" value="tim"/>
    <property type="match status" value="1"/>
</dbReference>
<dbReference type="NCBIfam" id="NF003302">
    <property type="entry name" value="PRK04302.1"/>
    <property type="match status" value="1"/>
</dbReference>
<dbReference type="Pfam" id="PF00121">
    <property type="entry name" value="TIM"/>
    <property type="match status" value="1"/>
</dbReference>
<dbReference type="InterPro" id="IPR000652">
    <property type="entry name" value="Triosephosphate_isomerase"/>
</dbReference>
<comment type="catalytic activity">
    <reaction evidence="5 6">
        <text>D-glyceraldehyde 3-phosphate = dihydroxyacetone phosphate</text>
        <dbReference type="Rhea" id="RHEA:18585"/>
        <dbReference type="ChEBI" id="CHEBI:57642"/>
        <dbReference type="ChEBI" id="CHEBI:59776"/>
        <dbReference type="EC" id="5.3.1.1"/>
    </reaction>
</comment>
<proteinExistence type="inferred from homology"/>
<dbReference type="InterPro" id="IPR035990">
    <property type="entry name" value="TIM_sf"/>
</dbReference>
<dbReference type="SUPFAM" id="SSF51351">
    <property type="entry name" value="Triosephosphate isomerase (TIM)"/>
    <property type="match status" value="1"/>
</dbReference>
<dbReference type="PANTHER" id="PTHR21139:SF42">
    <property type="entry name" value="TRIOSEPHOSPHATE ISOMERASE"/>
    <property type="match status" value="1"/>
</dbReference>
<evidence type="ECO:0000256" key="3">
    <source>
        <dbReference type="ARBA" id="ARBA00023152"/>
    </source>
</evidence>
<evidence type="ECO:0000256" key="4">
    <source>
        <dbReference type="ARBA" id="ARBA00023235"/>
    </source>
</evidence>
<accession>A0A7J3XZZ8</accession>
<dbReference type="GO" id="GO:0006096">
    <property type="term" value="P:glycolytic process"/>
    <property type="evidence" value="ECO:0007669"/>
    <property type="project" value="UniProtKB-UniRule"/>
</dbReference>
<keyword evidence="4 5" id="KW-0413">Isomerase</keyword>
<dbReference type="EMBL" id="DRYK01000078">
    <property type="protein sequence ID" value="HHP68314.1"/>
    <property type="molecule type" value="Genomic_DNA"/>
</dbReference>
<dbReference type="Gene3D" id="3.20.20.70">
    <property type="entry name" value="Aldolase class I"/>
    <property type="match status" value="1"/>
</dbReference>
<dbReference type="GO" id="GO:0046166">
    <property type="term" value="P:glyceraldehyde-3-phosphate biosynthetic process"/>
    <property type="evidence" value="ECO:0007669"/>
    <property type="project" value="TreeGrafter"/>
</dbReference>
<sequence length="234" mass="25073">MKPVIVVNYKAYYPQSFGENAVRIARDATRVYSELKGEVELVLAPPYTEIRRIVEEVRGTGVKVFAQHADPVEPGAVTGFTPLEGLVDAGVKGVILNHSEHRLKLADLNMLIKKADRLGLETLVCADEPETGASAAVLKPTYVAVEPPELIGTGISVSKAKPEVIVRSVELIRRVNEKVVILTGAGITDGLDVYAAIKYGTSGVLVASAIVKARDPYSVIKDMAVNALKATRGQ</sequence>
<dbReference type="InterPro" id="IPR020861">
    <property type="entry name" value="Triosephosphate_isomerase_AS"/>
</dbReference>
<keyword evidence="3 5" id="KW-0324">Glycolysis</keyword>
<dbReference type="HAMAP" id="MF_00147_A">
    <property type="entry name" value="TIM_A"/>
    <property type="match status" value="1"/>
</dbReference>
<dbReference type="GO" id="GO:0005829">
    <property type="term" value="C:cytosol"/>
    <property type="evidence" value="ECO:0007669"/>
    <property type="project" value="TreeGrafter"/>
</dbReference>
<evidence type="ECO:0000256" key="5">
    <source>
        <dbReference type="HAMAP-Rule" id="MF_00147"/>
    </source>
</evidence>
<comment type="pathway">
    <text evidence="5 6">Carbohydrate biosynthesis; gluconeogenesis.</text>
</comment>
<dbReference type="UniPathway" id="UPA00109">
    <property type="reaction ID" value="UER00189"/>
</dbReference>
<reference evidence="7" key="1">
    <citation type="journal article" date="2020" name="mSystems">
        <title>Genome- and Community-Level Interaction Insights into Carbon Utilization and Element Cycling Functions of Hydrothermarchaeota in Hydrothermal Sediment.</title>
        <authorList>
            <person name="Zhou Z."/>
            <person name="Liu Y."/>
            <person name="Xu W."/>
            <person name="Pan J."/>
            <person name="Luo Z.H."/>
            <person name="Li M."/>
        </authorList>
    </citation>
    <scope>NUCLEOTIDE SEQUENCE [LARGE SCALE GENOMIC DNA]</scope>
    <source>
        <strain evidence="7">SpSt-110</strain>
    </source>
</reference>
<dbReference type="PROSITE" id="PS00171">
    <property type="entry name" value="TIM_1"/>
    <property type="match status" value="1"/>
</dbReference>
<dbReference type="AlphaFoldDB" id="A0A7J3XZZ8"/>
<evidence type="ECO:0000313" key="7">
    <source>
        <dbReference type="EMBL" id="HHP68314.1"/>
    </source>
</evidence>
<organism evidence="7">
    <name type="scientific">Thermogladius calderae</name>
    <dbReference type="NCBI Taxonomy" id="1200300"/>
    <lineage>
        <taxon>Archaea</taxon>
        <taxon>Thermoproteota</taxon>
        <taxon>Thermoprotei</taxon>
        <taxon>Desulfurococcales</taxon>
        <taxon>Desulfurococcaceae</taxon>
        <taxon>Thermogladius</taxon>
    </lineage>
</organism>
<evidence type="ECO:0000256" key="2">
    <source>
        <dbReference type="ARBA" id="ARBA00022490"/>
    </source>
</evidence>
<gene>
    <name evidence="5 7" type="primary">tpiA</name>
    <name evidence="7" type="ORF">ENM60_06000</name>
</gene>
<feature type="binding site" evidence="5">
    <location>
        <begin position="8"/>
        <end position="10"/>
    </location>
    <ligand>
        <name>substrate</name>
    </ligand>
</feature>
<comment type="pathway">
    <text evidence="5 6">Carbohydrate degradation; glycolysis; D-glyceraldehyde 3-phosphate from glycerone phosphate: step 1/1.</text>
</comment>
<feature type="binding site" evidence="5">
    <location>
        <position position="186"/>
    </location>
    <ligand>
        <name>substrate</name>
    </ligand>
</feature>
<comment type="subunit">
    <text evidence="5">Homotetramer; dimer of dimers.</text>
</comment>
<evidence type="ECO:0000256" key="6">
    <source>
        <dbReference type="RuleBase" id="RU363013"/>
    </source>
</evidence>
<keyword evidence="1 5" id="KW-0312">Gluconeogenesis</keyword>
<feature type="active site" description="Electrophile" evidence="5">
    <location>
        <position position="98"/>
    </location>
</feature>
<dbReference type="PROSITE" id="PS51440">
    <property type="entry name" value="TIM_2"/>
    <property type="match status" value="1"/>
</dbReference>
<comment type="similarity">
    <text evidence="5 6">Belongs to the triosephosphate isomerase family.</text>
</comment>